<name>A0ABV5JFC2_9RHOB</name>
<comment type="caution">
    <text evidence="3">The sequence shown here is derived from an EMBL/GenBank/DDBJ whole genome shotgun (WGS) entry which is preliminary data.</text>
</comment>
<dbReference type="GO" id="GO:0016491">
    <property type="term" value="F:oxidoreductase activity"/>
    <property type="evidence" value="ECO:0007669"/>
    <property type="project" value="UniProtKB-KW"/>
</dbReference>
<evidence type="ECO:0000313" key="4">
    <source>
        <dbReference type="Proteomes" id="UP001589683"/>
    </source>
</evidence>
<organism evidence="3 4">
    <name type="scientific">Pseudohalocynthiibacter aestuariivivens</name>
    <dbReference type="NCBI Taxonomy" id="1591409"/>
    <lineage>
        <taxon>Bacteria</taxon>
        <taxon>Pseudomonadati</taxon>
        <taxon>Pseudomonadota</taxon>
        <taxon>Alphaproteobacteria</taxon>
        <taxon>Rhodobacterales</taxon>
        <taxon>Paracoccaceae</taxon>
        <taxon>Pseudohalocynthiibacter</taxon>
    </lineage>
</organism>
<evidence type="ECO:0000313" key="3">
    <source>
        <dbReference type="EMBL" id="MFB9232135.1"/>
    </source>
</evidence>
<gene>
    <name evidence="3" type="ORF">ACFFUT_10110</name>
</gene>
<proteinExistence type="predicted"/>
<dbReference type="InterPro" id="IPR036188">
    <property type="entry name" value="FAD/NAD-bd_sf"/>
</dbReference>
<reference evidence="3 4" key="1">
    <citation type="submission" date="2024-09" db="EMBL/GenBank/DDBJ databases">
        <authorList>
            <person name="Sun Q."/>
            <person name="Mori K."/>
        </authorList>
    </citation>
    <scope>NUCLEOTIDE SEQUENCE [LARGE SCALE GENOMIC DNA]</scope>
    <source>
        <strain evidence="3 4">CECT 8726</strain>
    </source>
</reference>
<protein>
    <submittedName>
        <fullName evidence="3">NAD(P)/FAD-dependent oxidoreductase</fullName>
        <ecNumber evidence="3">1.-.-.-</ecNumber>
    </submittedName>
</protein>
<dbReference type="Gene3D" id="3.50.50.60">
    <property type="entry name" value="FAD/NAD(P)-binding domain"/>
    <property type="match status" value="1"/>
</dbReference>
<dbReference type="SUPFAM" id="SSF51905">
    <property type="entry name" value="FAD/NAD(P)-binding domain"/>
    <property type="match status" value="1"/>
</dbReference>
<evidence type="ECO:0000256" key="1">
    <source>
        <dbReference type="ARBA" id="ARBA00023002"/>
    </source>
</evidence>
<evidence type="ECO:0000259" key="2">
    <source>
        <dbReference type="Pfam" id="PF01266"/>
    </source>
</evidence>
<dbReference type="PANTHER" id="PTHR13847">
    <property type="entry name" value="SARCOSINE DEHYDROGENASE-RELATED"/>
    <property type="match status" value="1"/>
</dbReference>
<dbReference type="Pfam" id="PF01266">
    <property type="entry name" value="DAO"/>
    <property type="match status" value="1"/>
</dbReference>
<keyword evidence="1 3" id="KW-0560">Oxidoreductase</keyword>
<feature type="domain" description="FAD dependent oxidoreductase" evidence="2">
    <location>
        <begin position="41"/>
        <end position="404"/>
    </location>
</feature>
<dbReference type="EC" id="1.-.-.-" evidence="3"/>
<dbReference type="Gene3D" id="3.30.9.10">
    <property type="entry name" value="D-Amino Acid Oxidase, subunit A, domain 2"/>
    <property type="match status" value="1"/>
</dbReference>
<keyword evidence="4" id="KW-1185">Reference proteome</keyword>
<dbReference type="PANTHER" id="PTHR13847:SF281">
    <property type="entry name" value="FAD DEPENDENT OXIDOREDUCTASE DOMAIN-CONTAINING PROTEIN"/>
    <property type="match status" value="1"/>
</dbReference>
<dbReference type="RefSeq" id="WP_213889947.1">
    <property type="nucleotide sequence ID" value="NZ_JAGFNU010000008.1"/>
</dbReference>
<dbReference type="EMBL" id="JBHMEA010000038">
    <property type="protein sequence ID" value="MFB9232135.1"/>
    <property type="molecule type" value="Genomic_DNA"/>
</dbReference>
<dbReference type="Proteomes" id="UP001589683">
    <property type="component" value="Unassembled WGS sequence"/>
</dbReference>
<dbReference type="InterPro" id="IPR006076">
    <property type="entry name" value="FAD-dep_OxRdtase"/>
</dbReference>
<accession>A0ABV5JFC2</accession>
<sequence length="448" mass="49506">MKRIYEAAAYASSSDDGCYWRTTIDDARAPYPNVEDEITCDFVVVGAGFTGLSAALHLAERDAGRIVVLDAKTPGWGASGRNGGFACIGGEKSSTRALRKRYGQEDVALYHQSQRASIDLVAELIEKHGIIADTHSNGETLLAHRPKDVAGFQDYADLLQADFGVKAQIIRRDELAEHGMNSPRFHGAITSPLGFALNPRKYVLGLAHAALDAGVEIYTQSPTTKIGRSNTGDHLITCPKGLVRAKTLLLATNGYSSENIPDWFAARYLPVQSNIIVTREMSESEIEAQGWTSDQMSYDTRNLLHYFRLMPNRRFLFGMRGSTRTTQTSTAKMKRDIRRDFEAMFPEWSAVETPHFWAGLVCLSRNLTPYAGPIADWPNAYTALAYHGNGVAMGTYAGSLLADMATGTKSRIRIPGLMQAPLRKFPLGRWRRAILPPAYSWYALMDRG</sequence>